<dbReference type="AlphaFoldDB" id="A0A158D524"/>
<proteinExistence type="predicted"/>
<keyword evidence="2" id="KW-1185">Reference proteome</keyword>
<comment type="caution">
    <text evidence="1">The sequence shown here is derived from an EMBL/GenBank/DDBJ whole genome shotgun (WGS) entry which is preliminary data.</text>
</comment>
<reference evidence="1" key="1">
    <citation type="submission" date="2016-01" db="EMBL/GenBank/DDBJ databases">
        <authorList>
            <person name="Peeters C."/>
        </authorList>
    </citation>
    <scope>NUCLEOTIDE SEQUENCE</scope>
    <source>
        <strain evidence="1">LMG 29321</strain>
    </source>
</reference>
<protein>
    <submittedName>
        <fullName evidence="1">Uncharacterized protein</fullName>
    </submittedName>
</protein>
<organism evidence="1 2">
    <name type="scientific">Caballeronia calidae</name>
    <dbReference type="NCBI Taxonomy" id="1777139"/>
    <lineage>
        <taxon>Bacteria</taxon>
        <taxon>Pseudomonadati</taxon>
        <taxon>Pseudomonadota</taxon>
        <taxon>Betaproteobacteria</taxon>
        <taxon>Burkholderiales</taxon>
        <taxon>Burkholderiaceae</taxon>
        <taxon>Caballeronia</taxon>
    </lineage>
</organism>
<sequence length="132" mass="14609">MSQKHLPADFPRTSTQGAVSGAQPKLLLRKVGDTYQSGPTDDEAYERFIVCEDLAEQLAAYASRKMAANAWSLETAVSKAEAGVFKKVRSGIWDFSTAEVAWTIERTRQILTVRVGSDSNIQSEPRDDAREE</sequence>
<gene>
    <name evidence="1" type="ORF">AWB78_04750</name>
</gene>
<dbReference type="Proteomes" id="UP000071859">
    <property type="component" value="Unassembled WGS sequence"/>
</dbReference>
<evidence type="ECO:0000313" key="1">
    <source>
        <dbReference type="EMBL" id="SAK89745.1"/>
    </source>
</evidence>
<accession>A0A158D524</accession>
<name>A0A158D524_9BURK</name>
<dbReference type="RefSeq" id="WP_063959010.1">
    <property type="nucleotide sequence ID" value="NZ_FCOX02000027.1"/>
</dbReference>
<evidence type="ECO:0000313" key="2">
    <source>
        <dbReference type="Proteomes" id="UP000071859"/>
    </source>
</evidence>
<dbReference type="EMBL" id="FCOX02000027">
    <property type="protein sequence ID" value="SAK89745.1"/>
    <property type="molecule type" value="Genomic_DNA"/>
</dbReference>